<name>A0A934VMR4_9BACT</name>
<dbReference type="PANTHER" id="PTHR47791:SF3">
    <property type="entry name" value="MEIOTICALLY UP-REGULATED GENE 191 PROTEIN"/>
    <property type="match status" value="1"/>
</dbReference>
<dbReference type="SUPFAM" id="SSF48208">
    <property type="entry name" value="Six-hairpin glycosidases"/>
    <property type="match status" value="1"/>
</dbReference>
<organism evidence="2 3">
    <name type="scientific">Roseibacillus ishigakijimensis</name>
    <dbReference type="NCBI Taxonomy" id="454146"/>
    <lineage>
        <taxon>Bacteria</taxon>
        <taxon>Pseudomonadati</taxon>
        <taxon>Verrucomicrobiota</taxon>
        <taxon>Verrucomicrobiia</taxon>
        <taxon>Verrucomicrobiales</taxon>
        <taxon>Verrucomicrobiaceae</taxon>
        <taxon>Roseibacillus</taxon>
    </lineage>
</organism>
<evidence type="ECO:0000313" key="2">
    <source>
        <dbReference type="EMBL" id="MBK1834230.1"/>
    </source>
</evidence>
<dbReference type="AlphaFoldDB" id="A0A934VMR4"/>
<dbReference type="InterPro" id="IPR008928">
    <property type="entry name" value="6-hairpin_glycosidase_sf"/>
</dbReference>
<dbReference type="InterPro" id="IPR014512">
    <property type="entry name" value="O_gly_hydro"/>
</dbReference>
<reference evidence="2" key="1">
    <citation type="submission" date="2021-01" db="EMBL/GenBank/DDBJ databases">
        <title>Modified the classification status of verrucomicrobia.</title>
        <authorList>
            <person name="Feng X."/>
        </authorList>
    </citation>
    <scope>NUCLEOTIDE SEQUENCE</scope>
    <source>
        <strain evidence="2">KCTC 12986</strain>
    </source>
</reference>
<proteinExistence type="predicted"/>
<evidence type="ECO:0000256" key="1">
    <source>
        <dbReference type="SAM" id="SignalP"/>
    </source>
</evidence>
<dbReference type="Gene3D" id="1.50.10.20">
    <property type="match status" value="1"/>
</dbReference>
<dbReference type="PIRSF" id="PIRSF021505">
    <property type="entry name" value="O_gly_hdrol"/>
    <property type="match status" value="1"/>
</dbReference>
<comment type="caution">
    <text evidence="2">The sequence shown here is derived from an EMBL/GenBank/DDBJ whole genome shotgun (WGS) entry which is preliminary data.</text>
</comment>
<dbReference type="InterPro" id="IPR005198">
    <property type="entry name" value="Glyco_hydro_76"/>
</dbReference>
<protein>
    <submittedName>
        <fullName evidence="2">AGE family epimerase/isomerase</fullName>
    </submittedName>
</protein>
<sequence>MNRFSKPSALLSPTLLLAMLAFILPLPAFTTRDADEVFAAHEKAFYRERGDRAWFREHNEGRQKVSFWMRAEQLEMVLDAYERTEDPRYREMFAKLFHGFQHDHGETWERNEFNDDILWMVIACTRAYLLTGEQGYLTAARANFDLCYARAHSPDLGGGLWWKTDKQCKNACVNGPGSIAASLLAQATGEDSYRKKARNLFTWLHHQLVSADSGRVHDHLNRQGRLDPRCFTYNQGTYVGAAHLLDEPDLAERAIRYTRDELCKDGLFPPAGERGDGGGFNGIAARWIARFVKDRSREDEYGPWLRKNVEAALASRRDSDGLIWCRWPDKTPPGRRYSWGCSSAVVLLQVVNPG</sequence>
<dbReference type="InterPro" id="IPR053169">
    <property type="entry name" value="MUG_Protein"/>
</dbReference>
<dbReference type="Proteomes" id="UP000604083">
    <property type="component" value="Unassembled WGS sequence"/>
</dbReference>
<keyword evidence="3" id="KW-1185">Reference proteome</keyword>
<gene>
    <name evidence="2" type="ORF">JIN78_09170</name>
</gene>
<keyword evidence="1" id="KW-0732">Signal</keyword>
<evidence type="ECO:0000313" key="3">
    <source>
        <dbReference type="Proteomes" id="UP000604083"/>
    </source>
</evidence>
<dbReference type="GO" id="GO:0005975">
    <property type="term" value="P:carbohydrate metabolic process"/>
    <property type="evidence" value="ECO:0007669"/>
    <property type="project" value="InterPro"/>
</dbReference>
<dbReference type="PANTHER" id="PTHR47791">
    <property type="entry name" value="MEIOTICALLY UP-REGULATED GENE 191 PROTEIN"/>
    <property type="match status" value="1"/>
</dbReference>
<dbReference type="RefSeq" id="WP_200391666.1">
    <property type="nucleotide sequence ID" value="NZ_JAENIO010000020.1"/>
</dbReference>
<feature type="chain" id="PRO_5037554154" evidence="1">
    <location>
        <begin position="31"/>
        <end position="354"/>
    </location>
</feature>
<dbReference type="EMBL" id="JAENIO010000020">
    <property type="protein sequence ID" value="MBK1834230.1"/>
    <property type="molecule type" value="Genomic_DNA"/>
</dbReference>
<dbReference type="Pfam" id="PF03663">
    <property type="entry name" value="Glyco_hydro_76"/>
    <property type="match status" value="1"/>
</dbReference>
<accession>A0A934VMR4</accession>
<feature type="signal peptide" evidence="1">
    <location>
        <begin position="1"/>
        <end position="30"/>
    </location>
</feature>